<dbReference type="Proteomes" id="UP000887572">
    <property type="component" value="Unplaced"/>
</dbReference>
<evidence type="ECO:0000313" key="3">
    <source>
        <dbReference type="WBParaSite" id="Gr19_v10_g7282.t1"/>
    </source>
</evidence>
<feature type="region of interest" description="Disordered" evidence="1">
    <location>
        <begin position="1"/>
        <end position="39"/>
    </location>
</feature>
<evidence type="ECO:0000313" key="2">
    <source>
        <dbReference type="Proteomes" id="UP000887572"/>
    </source>
</evidence>
<sequence>MSLQQQQKQPLAGQGTASRAGRAMDKKLSSARESQSSKRGEHLHLLLFFTMRFRFLHSSRRGDDEEIKALCWKARRHVRESAVAEQSETKALGGGGKQIGGIPIHQLCMPQGRH</sequence>
<dbReference type="WBParaSite" id="Gr19_v10_g7282.t1">
    <property type="protein sequence ID" value="Gr19_v10_g7282.t1"/>
    <property type="gene ID" value="Gr19_v10_g7282"/>
</dbReference>
<dbReference type="AlphaFoldDB" id="A0A914I688"/>
<protein>
    <submittedName>
        <fullName evidence="3">Uncharacterized protein</fullName>
    </submittedName>
</protein>
<proteinExistence type="predicted"/>
<keyword evidence="2" id="KW-1185">Reference proteome</keyword>
<accession>A0A914I688</accession>
<feature type="compositionally biased region" description="Basic and acidic residues" evidence="1">
    <location>
        <begin position="22"/>
        <end position="39"/>
    </location>
</feature>
<organism evidence="2 3">
    <name type="scientific">Globodera rostochiensis</name>
    <name type="common">Golden nematode worm</name>
    <name type="synonym">Heterodera rostochiensis</name>
    <dbReference type="NCBI Taxonomy" id="31243"/>
    <lineage>
        <taxon>Eukaryota</taxon>
        <taxon>Metazoa</taxon>
        <taxon>Ecdysozoa</taxon>
        <taxon>Nematoda</taxon>
        <taxon>Chromadorea</taxon>
        <taxon>Rhabditida</taxon>
        <taxon>Tylenchina</taxon>
        <taxon>Tylenchomorpha</taxon>
        <taxon>Tylenchoidea</taxon>
        <taxon>Heteroderidae</taxon>
        <taxon>Heteroderinae</taxon>
        <taxon>Globodera</taxon>
    </lineage>
</organism>
<name>A0A914I688_GLORO</name>
<reference evidence="3" key="1">
    <citation type="submission" date="2022-11" db="UniProtKB">
        <authorList>
            <consortium name="WormBaseParasite"/>
        </authorList>
    </citation>
    <scope>IDENTIFICATION</scope>
</reference>
<evidence type="ECO:0000256" key="1">
    <source>
        <dbReference type="SAM" id="MobiDB-lite"/>
    </source>
</evidence>